<dbReference type="PANTHER" id="PTHR14549:SF2">
    <property type="entry name" value="TRANSMEMBRANE PROTEIN 223"/>
    <property type="match status" value="1"/>
</dbReference>
<protein>
    <recommendedName>
        <fullName evidence="4">Transmembrane protein 223</fullName>
    </recommendedName>
</protein>
<evidence type="ECO:0000313" key="2">
    <source>
        <dbReference type="EMBL" id="KAG8183172.1"/>
    </source>
</evidence>
<evidence type="ECO:0000313" key="3">
    <source>
        <dbReference type="Proteomes" id="UP000827092"/>
    </source>
</evidence>
<dbReference type="InterPro" id="IPR045325">
    <property type="entry name" value="TMEM70/TMEM186/TMEM223"/>
</dbReference>
<accession>A0AAV6UFH8</accession>
<feature type="transmembrane region" description="Helical" evidence="1">
    <location>
        <begin position="21"/>
        <end position="45"/>
    </location>
</feature>
<evidence type="ECO:0000256" key="1">
    <source>
        <dbReference type="SAM" id="Phobius"/>
    </source>
</evidence>
<dbReference type="Proteomes" id="UP000827092">
    <property type="component" value="Unassembled WGS sequence"/>
</dbReference>
<keyword evidence="1" id="KW-0472">Membrane</keyword>
<evidence type="ECO:0008006" key="4">
    <source>
        <dbReference type="Google" id="ProtNLM"/>
    </source>
</evidence>
<dbReference type="GO" id="GO:0007399">
    <property type="term" value="P:nervous system development"/>
    <property type="evidence" value="ECO:0007669"/>
    <property type="project" value="TreeGrafter"/>
</dbReference>
<sequence length="186" mass="21281">MDKLSALPNDVLLYTFEKSKIIRYFTIFGVAQFGICAFLGGNIFVSLKDTANRTISDDKVLDAHSWRRINFGDMKYRIIAGLSCFSIGVLIAYISYALPQRIVKELTLHRGGKLVSITTYAPLGRTNHFQVPLQQMNCTMSRSQAKSYVPIKIKNKWFYYLMDCKGQFHQPQLFDLSVGAKSWEFL</sequence>
<gene>
    <name evidence="2" type="ORF">JTE90_013691</name>
</gene>
<proteinExistence type="predicted"/>
<dbReference type="PANTHER" id="PTHR14549">
    <property type="entry name" value="TRANSMEMBRANE PROTEIN 223"/>
    <property type="match status" value="1"/>
</dbReference>
<name>A0AAV6UFH8_9ARAC</name>
<dbReference type="InterPro" id="IPR026100">
    <property type="entry name" value="Tmem223"/>
</dbReference>
<keyword evidence="1" id="KW-0812">Transmembrane</keyword>
<organism evidence="2 3">
    <name type="scientific">Oedothorax gibbosus</name>
    <dbReference type="NCBI Taxonomy" id="931172"/>
    <lineage>
        <taxon>Eukaryota</taxon>
        <taxon>Metazoa</taxon>
        <taxon>Ecdysozoa</taxon>
        <taxon>Arthropoda</taxon>
        <taxon>Chelicerata</taxon>
        <taxon>Arachnida</taxon>
        <taxon>Araneae</taxon>
        <taxon>Araneomorphae</taxon>
        <taxon>Entelegynae</taxon>
        <taxon>Araneoidea</taxon>
        <taxon>Linyphiidae</taxon>
        <taxon>Erigoninae</taxon>
        <taxon>Oedothorax</taxon>
    </lineage>
</organism>
<reference evidence="2 3" key="1">
    <citation type="journal article" date="2022" name="Nat. Ecol. Evol.">
        <title>A masculinizing supergene underlies an exaggerated male reproductive morph in a spider.</title>
        <authorList>
            <person name="Hendrickx F."/>
            <person name="De Corte Z."/>
            <person name="Sonet G."/>
            <person name="Van Belleghem S.M."/>
            <person name="Kostlbacher S."/>
            <person name="Vangestel C."/>
        </authorList>
    </citation>
    <scope>NUCLEOTIDE SEQUENCE [LARGE SCALE GENOMIC DNA]</scope>
    <source>
        <strain evidence="2">W744_W776</strain>
    </source>
</reference>
<dbReference type="EMBL" id="JAFNEN010000429">
    <property type="protein sequence ID" value="KAG8183172.1"/>
    <property type="molecule type" value="Genomic_DNA"/>
</dbReference>
<comment type="caution">
    <text evidence="2">The sequence shown here is derived from an EMBL/GenBank/DDBJ whole genome shotgun (WGS) entry which is preliminary data.</text>
</comment>
<dbReference type="Pfam" id="PF06979">
    <property type="entry name" value="TMEM70"/>
    <property type="match status" value="1"/>
</dbReference>
<keyword evidence="1" id="KW-1133">Transmembrane helix</keyword>
<dbReference type="GO" id="GO:0005739">
    <property type="term" value="C:mitochondrion"/>
    <property type="evidence" value="ECO:0007669"/>
    <property type="project" value="TreeGrafter"/>
</dbReference>
<feature type="transmembrane region" description="Helical" evidence="1">
    <location>
        <begin position="76"/>
        <end position="98"/>
    </location>
</feature>
<keyword evidence="3" id="KW-1185">Reference proteome</keyword>
<dbReference type="AlphaFoldDB" id="A0AAV6UFH8"/>